<evidence type="ECO:0000256" key="1">
    <source>
        <dbReference type="SAM" id="Phobius"/>
    </source>
</evidence>
<gene>
    <name evidence="2" type="ORF">M2A_2176</name>
</gene>
<keyword evidence="1" id="KW-0812">Transmembrane</keyword>
<dbReference type="InterPro" id="IPR025597">
    <property type="entry name" value="DUF4345"/>
</dbReference>
<accession>A0A081BCA9</accession>
<organism evidence="2 3">
    <name type="scientific">Tepidicaulis marinus</name>
    <dbReference type="NCBI Taxonomy" id="1333998"/>
    <lineage>
        <taxon>Bacteria</taxon>
        <taxon>Pseudomonadati</taxon>
        <taxon>Pseudomonadota</taxon>
        <taxon>Alphaproteobacteria</taxon>
        <taxon>Hyphomicrobiales</taxon>
        <taxon>Parvibaculaceae</taxon>
        <taxon>Tepidicaulis</taxon>
    </lineage>
</organism>
<dbReference type="Proteomes" id="UP000028702">
    <property type="component" value="Unassembled WGS sequence"/>
</dbReference>
<feature type="transmembrane region" description="Helical" evidence="1">
    <location>
        <begin position="67"/>
        <end position="86"/>
    </location>
</feature>
<evidence type="ECO:0000313" key="2">
    <source>
        <dbReference type="EMBL" id="GAK45677.1"/>
    </source>
</evidence>
<dbReference type="EMBL" id="BBIO01000011">
    <property type="protein sequence ID" value="GAK45677.1"/>
    <property type="molecule type" value="Genomic_DNA"/>
</dbReference>
<evidence type="ECO:0000313" key="3">
    <source>
        <dbReference type="Proteomes" id="UP000028702"/>
    </source>
</evidence>
<dbReference type="RefSeq" id="WP_045447147.1">
    <property type="nucleotide sequence ID" value="NZ_BBIO01000011.1"/>
</dbReference>
<comment type="caution">
    <text evidence="2">The sequence shown here is derived from an EMBL/GenBank/DDBJ whole genome shotgun (WGS) entry which is preliminary data.</text>
</comment>
<protein>
    <submittedName>
        <fullName evidence="2">Conserved protein</fullName>
    </submittedName>
</protein>
<keyword evidence="3" id="KW-1185">Reference proteome</keyword>
<keyword evidence="1" id="KW-0472">Membrane</keyword>
<name>A0A081BCA9_9HYPH</name>
<proteinExistence type="predicted"/>
<dbReference type="Pfam" id="PF14248">
    <property type="entry name" value="DUF4345"/>
    <property type="match status" value="1"/>
</dbReference>
<keyword evidence="1" id="KW-1133">Transmembrane helix</keyword>
<sequence>MFYLGLLGALSGLGLGALGLLRPHAALRLVGLGLREGAPHGISEVRATYGGLFVGMEAAILLGGEPMLYLVGAAAWFGAAIARTASMIADRIVNGPNLMGTGTELIIGALHLAPLFLLKA</sequence>
<feature type="transmembrane region" description="Helical" evidence="1">
    <location>
        <begin position="98"/>
        <end position="118"/>
    </location>
</feature>
<reference evidence="2 3" key="1">
    <citation type="submission" date="2014-07" db="EMBL/GenBank/DDBJ databases">
        <title>Tepidicaulis marinum gen. nov., sp. nov., a novel marine bacterium denitrifying nitrate to nitrous oxide strictly under microaerobic conditions.</title>
        <authorList>
            <person name="Takeuchi M."/>
            <person name="Yamagishi T."/>
            <person name="Kamagata Y."/>
            <person name="Oshima K."/>
            <person name="Hattori M."/>
            <person name="Katayama T."/>
            <person name="Hanada S."/>
            <person name="Tamaki H."/>
            <person name="Marumo K."/>
            <person name="Maeda H."/>
            <person name="Nedachi M."/>
            <person name="Iwasaki W."/>
            <person name="Suwa Y."/>
            <person name="Sakata S."/>
        </authorList>
    </citation>
    <scope>NUCLEOTIDE SEQUENCE [LARGE SCALE GENOMIC DNA]</scope>
    <source>
        <strain evidence="2 3">MA2</strain>
    </source>
</reference>
<dbReference type="AlphaFoldDB" id="A0A081BCA9"/>